<dbReference type="Proteomes" id="UP000037178">
    <property type="component" value="Unassembled WGS sequence"/>
</dbReference>
<protein>
    <submittedName>
        <fullName evidence="2">Sel1 domain protein repeat-containing protein</fullName>
    </submittedName>
</protein>
<feature type="signal peptide" evidence="1">
    <location>
        <begin position="1"/>
        <end position="20"/>
    </location>
</feature>
<dbReference type="RefSeq" id="WP_049642560.1">
    <property type="nucleotide sequence ID" value="NZ_LFTY01000002.1"/>
</dbReference>
<name>A0A0J9E4D9_9RHOB</name>
<evidence type="ECO:0000313" key="2">
    <source>
        <dbReference type="EMBL" id="KMW56714.1"/>
    </source>
</evidence>
<dbReference type="PATRIC" id="fig|1675527.3.peg.1765"/>
<dbReference type="AlphaFoldDB" id="A0A0J9E4D9"/>
<evidence type="ECO:0000256" key="1">
    <source>
        <dbReference type="SAM" id="SignalP"/>
    </source>
</evidence>
<feature type="chain" id="PRO_5005318132" evidence="1">
    <location>
        <begin position="21"/>
        <end position="528"/>
    </location>
</feature>
<dbReference type="EMBL" id="LFTY01000002">
    <property type="protein sequence ID" value="KMW56714.1"/>
    <property type="molecule type" value="Genomic_DNA"/>
</dbReference>
<proteinExistence type="predicted"/>
<keyword evidence="3" id="KW-1185">Reference proteome</keyword>
<dbReference type="Gene3D" id="1.25.40.10">
    <property type="entry name" value="Tetratricopeptide repeat domain"/>
    <property type="match status" value="1"/>
</dbReference>
<dbReference type="InterPro" id="IPR011990">
    <property type="entry name" value="TPR-like_helical_dom_sf"/>
</dbReference>
<dbReference type="OrthoDB" id="7802477at2"/>
<evidence type="ECO:0000313" key="3">
    <source>
        <dbReference type="Proteomes" id="UP000037178"/>
    </source>
</evidence>
<organism evidence="2 3">
    <name type="scientific">Candidatus Rhodobacter oscarellae</name>
    <dbReference type="NCBI Taxonomy" id="1675527"/>
    <lineage>
        <taxon>Bacteria</taxon>
        <taxon>Pseudomonadati</taxon>
        <taxon>Pseudomonadota</taxon>
        <taxon>Alphaproteobacteria</taxon>
        <taxon>Rhodobacterales</taxon>
        <taxon>Rhodobacter group</taxon>
        <taxon>Rhodobacter</taxon>
    </lineage>
</organism>
<keyword evidence="1" id="KW-0732">Signal</keyword>
<dbReference type="STRING" id="1675527.AIOL_001669"/>
<reference evidence="2 3" key="1">
    <citation type="submission" date="2015-06" db="EMBL/GenBank/DDBJ databases">
        <title>Draft genome sequence of an Alphaproteobacteria species associated to the Mediterranean sponge Oscarella lobularis.</title>
        <authorList>
            <person name="Jourda C."/>
            <person name="Santini S."/>
            <person name="Claverie J.-M."/>
        </authorList>
    </citation>
    <scope>NUCLEOTIDE SEQUENCE [LARGE SCALE GENOMIC DNA]</scope>
    <source>
        <strain evidence="2">IGS</strain>
    </source>
</reference>
<sequence>MRRLLFSAITAAALPGLAAAQERPSLLDFFSFDILAQRILQSGVLALRTQVDLQYSDMSVDIFTGKVTLLDIAAWPYPDWDQEGTCKVEVDRVTLRTGALDQPDRLRLKMQLSGLKMPGSCLPRPAQEGLKMAGLSRVDVPRLTVEFDYGLPASDAVIRAHAWVTDVATVDVAAEFSYLFVDGRDDIEEPLPVMFLSHASAAIENRGIWEALKPLVPPPFTGEGAGLVIEGGLGEQMLRENRPPEGGGEKQLTESQTAFLKSLATVWPAFLASPETLVLETSFDGDVFLDLEEMDGDLALVFDTLMPIASLAPSARQDMLPTDLLLAARDAPDGLSPEDLRRVGIAFTTGVGAPQNRSAGIQLLNDFAMQGDAKAAMVMAEAIADAEPESAYRWALLAGRGGEIGATALLDRIEKKLPLARILELQDDVSGNDQLDRDALAEISMVREKAAMRLSGRGLARSYGFAAMWAMIGSAAGDAESGDMLNDVLERVRLGGASDAWRDIETRASTIATELWLSEDLPARYGRN</sequence>
<comment type="caution">
    <text evidence="2">The sequence shown here is derived from an EMBL/GenBank/DDBJ whole genome shotgun (WGS) entry which is preliminary data.</text>
</comment>
<accession>A0A0J9E4D9</accession>
<gene>
    <name evidence="2" type="ORF">AIOL_001669</name>
</gene>